<dbReference type="InterPro" id="IPR011671">
    <property type="entry name" value="tRNA_uracil_MeTrfase"/>
</dbReference>
<dbReference type="GO" id="GO:0005737">
    <property type="term" value="C:cytoplasm"/>
    <property type="evidence" value="ECO:0007669"/>
    <property type="project" value="UniProtKB-SubCell"/>
</dbReference>
<keyword evidence="6 11" id="KW-0489">Methyltransferase</keyword>
<feature type="region of interest" description="Disordered" evidence="12">
    <location>
        <begin position="531"/>
        <end position="575"/>
    </location>
</feature>
<accession>A0A0F7SY82</accession>
<evidence type="ECO:0000256" key="10">
    <source>
        <dbReference type="ARBA" id="ARBA00047957"/>
    </source>
</evidence>
<proteinExistence type="inferred from homology"/>
<organism evidence="13">
    <name type="scientific">Phaffia rhodozyma</name>
    <name type="common">Yeast</name>
    <name type="synonym">Xanthophyllomyces dendrorhous</name>
    <dbReference type="NCBI Taxonomy" id="264483"/>
    <lineage>
        <taxon>Eukaryota</taxon>
        <taxon>Fungi</taxon>
        <taxon>Dikarya</taxon>
        <taxon>Basidiomycota</taxon>
        <taxon>Agaricomycotina</taxon>
        <taxon>Tremellomycetes</taxon>
        <taxon>Cystofilobasidiales</taxon>
        <taxon>Mrakiaceae</taxon>
        <taxon>Phaffia</taxon>
    </lineage>
</organism>
<dbReference type="GO" id="GO:0141101">
    <property type="term" value="F:tRNA(Ser) (uridine(44)-2'-O-)-methyltransferase activity"/>
    <property type="evidence" value="ECO:0007669"/>
    <property type="project" value="UniProtKB-EC"/>
</dbReference>
<comment type="similarity">
    <text evidence="2 11">Belongs to the TRM44 family.</text>
</comment>
<evidence type="ECO:0000256" key="1">
    <source>
        <dbReference type="ARBA" id="ARBA00004496"/>
    </source>
</evidence>
<evidence type="ECO:0000256" key="8">
    <source>
        <dbReference type="ARBA" id="ARBA00022691"/>
    </source>
</evidence>
<comment type="function">
    <text evidence="11">Adenosyl-L-methionine (AdoMet)-dependent tRNA (uracil-O(2)-)-methyltransferase.</text>
</comment>
<dbReference type="PANTHER" id="PTHR21210:SF0">
    <property type="entry name" value="TRNA (URACIL-O(2)-)-METHYLTRANSFERASE-RELATED"/>
    <property type="match status" value="1"/>
</dbReference>
<keyword evidence="8 11" id="KW-0949">S-adenosyl-L-methionine</keyword>
<comment type="catalytic activity">
    <reaction evidence="10 11">
        <text>uridine(44) in tRNA(Ser) + S-adenosyl-L-methionine = 2'-O-methyluridine(44) in tRNA(Ser) + S-adenosyl-L-homocysteine + H(+)</text>
        <dbReference type="Rhea" id="RHEA:43100"/>
        <dbReference type="Rhea" id="RHEA-COMP:10339"/>
        <dbReference type="Rhea" id="RHEA-COMP:10340"/>
        <dbReference type="ChEBI" id="CHEBI:15378"/>
        <dbReference type="ChEBI" id="CHEBI:57856"/>
        <dbReference type="ChEBI" id="CHEBI:59789"/>
        <dbReference type="ChEBI" id="CHEBI:65315"/>
        <dbReference type="ChEBI" id="CHEBI:74478"/>
        <dbReference type="EC" id="2.1.1.211"/>
    </reaction>
</comment>
<name>A0A0F7SY82_PHARH</name>
<dbReference type="GO" id="GO:0030488">
    <property type="term" value="P:tRNA methylation"/>
    <property type="evidence" value="ECO:0007669"/>
    <property type="project" value="UniProtKB-UniRule"/>
</dbReference>
<dbReference type="EMBL" id="LN483332">
    <property type="protein sequence ID" value="CED85515.1"/>
    <property type="molecule type" value="Genomic_DNA"/>
</dbReference>
<evidence type="ECO:0000256" key="9">
    <source>
        <dbReference type="ARBA" id="ARBA00022694"/>
    </source>
</evidence>
<comment type="subcellular location">
    <subcellularLocation>
        <location evidence="1 11">Cytoplasm</location>
    </subcellularLocation>
</comment>
<evidence type="ECO:0000256" key="4">
    <source>
        <dbReference type="ARBA" id="ARBA00017788"/>
    </source>
</evidence>
<dbReference type="PANTHER" id="PTHR21210">
    <property type="entry name" value="TRNA (URACIL-O(2)-)-METHYLTRANSFERASE-RELATED"/>
    <property type="match status" value="1"/>
</dbReference>
<keyword evidence="5 11" id="KW-0963">Cytoplasm</keyword>
<keyword evidence="7 11" id="KW-0808">Transferase</keyword>
<protein>
    <recommendedName>
        <fullName evidence="4 11">tRNA (uracil-O(2)-)-methyltransferase</fullName>
        <ecNumber evidence="3 11">2.1.1.211</ecNumber>
    </recommendedName>
</protein>
<sequence length="588" mass="66366">MAAEHTEDHLPEPHKFAPSSLLASSLDEPVGRNVEIISCPVPYPLPVFFQTLSLFVLHPEHHSTLILRTTILSESSLLSDPASFPALPNHAQILSYKPFRQVVRRLLPRQPKRDKALNQLVVFHRSEPSQDEYQGQHGVVEYVCLVNKEQDIPFYHPAVKKVRFTYLAAKDDEPDQSTLGRLVISVELFDSKKIDENHKIYRTCLNLLRLTYRNGRGVQEGYEKRVQHDTVVERNSYQDLYLELKEKYAHLESRVISESKAGKEDVKRHVWKDVAIATFLILLWKDTYPAVSTPRQALILPEEKGKDDIRASWGAPPGGFVDVGCGNGLLVHILSSEGYVGQGLELRPRKTWSAYPSTTQDRLKKHAVNPTALLESCQDENFGPFEKGSFFIGNHADEMTPWIPVIAALTPESGFINIPCCLHTLSNKFTQMKYTIPQATVPPGRSQLDVERSLGQASAGRYGAYLAWLAGLGWSCGWEWEREALRIPSTRSWAIIGRRRLPFTPQQETQTRNRVLDIVSDVRQAGLFKPRRAEGKQGDMEEAAAAAVAESSEKREEEGGANDEQTHRVQEKKDAELVQKVENLSIKI</sequence>
<evidence type="ECO:0000256" key="12">
    <source>
        <dbReference type="SAM" id="MobiDB-lite"/>
    </source>
</evidence>
<reference evidence="13" key="1">
    <citation type="submission" date="2014-08" db="EMBL/GenBank/DDBJ databases">
        <authorList>
            <person name="Sharma Rahul"/>
            <person name="Thines Marco"/>
        </authorList>
    </citation>
    <scope>NUCLEOTIDE SEQUENCE</scope>
</reference>
<evidence type="ECO:0000256" key="11">
    <source>
        <dbReference type="RuleBase" id="RU368004"/>
    </source>
</evidence>
<evidence type="ECO:0000313" key="13">
    <source>
        <dbReference type="EMBL" id="CED85515.1"/>
    </source>
</evidence>
<dbReference type="Pfam" id="PF07757">
    <property type="entry name" value="AdoMet_MTase"/>
    <property type="match status" value="2"/>
</dbReference>
<dbReference type="EC" id="2.1.1.211" evidence="3 11"/>
<evidence type="ECO:0000256" key="6">
    <source>
        <dbReference type="ARBA" id="ARBA00022603"/>
    </source>
</evidence>
<evidence type="ECO:0000256" key="7">
    <source>
        <dbReference type="ARBA" id="ARBA00022679"/>
    </source>
</evidence>
<keyword evidence="9 11" id="KW-0819">tRNA processing</keyword>
<evidence type="ECO:0000256" key="2">
    <source>
        <dbReference type="ARBA" id="ARBA00009056"/>
    </source>
</evidence>
<evidence type="ECO:0000256" key="3">
    <source>
        <dbReference type="ARBA" id="ARBA00012795"/>
    </source>
</evidence>
<evidence type="ECO:0000256" key="5">
    <source>
        <dbReference type="ARBA" id="ARBA00022490"/>
    </source>
</evidence>
<feature type="compositionally biased region" description="Basic and acidic residues" evidence="12">
    <location>
        <begin position="551"/>
        <end position="575"/>
    </location>
</feature>
<dbReference type="AlphaFoldDB" id="A0A0F7SY82"/>